<accession>A0AAV7GK71</accession>
<evidence type="ECO:0000313" key="2">
    <source>
        <dbReference type="Proteomes" id="UP000775213"/>
    </source>
</evidence>
<gene>
    <name evidence="1" type="ORF">IEQ34_014532</name>
</gene>
<sequence length="134" mass="15116">MSRSWVARVAKKLRSFSFYGRKRKQEKRLSRALSEMAPPAEAGHCSCGGIRQDSAQDFDMGFVQVWSVLLCAQAITNLGSIMPCCEQHKLKHGLLLCLIRQTLNAKNYYFDRKAPKVAQIERGIQIKQRSGDVG</sequence>
<protein>
    <submittedName>
        <fullName evidence="1">Uncharacterized protein</fullName>
    </submittedName>
</protein>
<dbReference type="AlphaFoldDB" id="A0AAV7GK71"/>
<name>A0AAV7GK71_DENCH</name>
<proteinExistence type="predicted"/>
<evidence type="ECO:0000313" key="1">
    <source>
        <dbReference type="EMBL" id="KAH0456625.1"/>
    </source>
</evidence>
<dbReference type="EMBL" id="JAGFBR010000013">
    <property type="protein sequence ID" value="KAH0456625.1"/>
    <property type="molecule type" value="Genomic_DNA"/>
</dbReference>
<comment type="caution">
    <text evidence="1">The sequence shown here is derived from an EMBL/GenBank/DDBJ whole genome shotgun (WGS) entry which is preliminary data.</text>
</comment>
<reference evidence="1 2" key="1">
    <citation type="journal article" date="2021" name="Hortic Res">
        <title>Chromosome-scale assembly of the Dendrobium chrysotoxum genome enhances the understanding of orchid evolution.</title>
        <authorList>
            <person name="Zhang Y."/>
            <person name="Zhang G.Q."/>
            <person name="Zhang D."/>
            <person name="Liu X.D."/>
            <person name="Xu X.Y."/>
            <person name="Sun W.H."/>
            <person name="Yu X."/>
            <person name="Zhu X."/>
            <person name="Wang Z.W."/>
            <person name="Zhao X."/>
            <person name="Zhong W.Y."/>
            <person name="Chen H."/>
            <person name="Yin W.L."/>
            <person name="Huang T."/>
            <person name="Niu S.C."/>
            <person name="Liu Z.J."/>
        </authorList>
    </citation>
    <scope>NUCLEOTIDE SEQUENCE [LARGE SCALE GENOMIC DNA]</scope>
    <source>
        <strain evidence="1">Lindl</strain>
    </source>
</reference>
<keyword evidence="2" id="KW-1185">Reference proteome</keyword>
<organism evidence="1 2">
    <name type="scientific">Dendrobium chrysotoxum</name>
    <name type="common">Orchid</name>
    <dbReference type="NCBI Taxonomy" id="161865"/>
    <lineage>
        <taxon>Eukaryota</taxon>
        <taxon>Viridiplantae</taxon>
        <taxon>Streptophyta</taxon>
        <taxon>Embryophyta</taxon>
        <taxon>Tracheophyta</taxon>
        <taxon>Spermatophyta</taxon>
        <taxon>Magnoliopsida</taxon>
        <taxon>Liliopsida</taxon>
        <taxon>Asparagales</taxon>
        <taxon>Orchidaceae</taxon>
        <taxon>Epidendroideae</taxon>
        <taxon>Malaxideae</taxon>
        <taxon>Dendrobiinae</taxon>
        <taxon>Dendrobium</taxon>
    </lineage>
</organism>
<dbReference type="Proteomes" id="UP000775213">
    <property type="component" value="Unassembled WGS sequence"/>
</dbReference>